<dbReference type="Gene3D" id="3.40.50.12780">
    <property type="entry name" value="N-terminal domain of ligase-like"/>
    <property type="match status" value="1"/>
</dbReference>
<dbReference type="InterPro" id="IPR000873">
    <property type="entry name" value="AMP-dep_synth/lig_dom"/>
</dbReference>
<keyword evidence="3" id="KW-1185">Reference proteome</keyword>
<dbReference type="Pfam" id="PF00501">
    <property type="entry name" value="AMP-binding"/>
    <property type="match status" value="1"/>
</dbReference>
<dbReference type="Proteomes" id="UP000246058">
    <property type="component" value="Chromosome"/>
</dbReference>
<evidence type="ECO:0000259" key="1">
    <source>
        <dbReference type="Pfam" id="PF00501"/>
    </source>
</evidence>
<dbReference type="EMBL" id="CP029551">
    <property type="protein sequence ID" value="AWN38702.1"/>
    <property type="molecule type" value="Genomic_DNA"/>
</dbReference>
<proteinExistence type="predicted"/>
<dbReference type="SUPFAM" id="SSF56801">
    <property type="entry name" value="Acetyl-CoA synthetase-like"/>
    <property type="match status" value="1"/>
</dbReference>
<name>A0A2U8VZR4_9HYPH</name>
<evidence type="ECO:0000313" key="3">
    <source>
        <dbReference type="Proteomes" id="UP000246058"/>
    </source>
</evidence>
<dbReference type="InterPro" id="IPR042099">
    <property type="entry name" value="ANL_N_sf"/>
</dbReference>
<feature type="domain" description="AMP-dependent synthetase/ligase" evidence="1">
    <location>
        <begin position="39"/>
        <end position="193"/>
    </location>
</feature>
<evidence type="ECO:0000313" key="2">
    <source>
        <dbReference type="EMBL" id="AWN38702.1"/>
    </source>
</evidence>
<reference evidence="2 3" key="1">
    <citation type="submission" date="2018-05" db="EMBL/GenBank/DDBJ databases">
        <title>Complete Genome Sequence of Methylobacterium sp. 17Sr1-43.</title>
        <authorList>
            <person name="Srinivasan S."/>
        </authorList>
    </citation>
    <scope>NUCLEOTIDE SEQUENCE [LARGE SCALE GENOMIC DNA]</scope>
    <source>
        <strain evidence="2 3">17Sr1-43</strain>
    </source>
</reference>
<sequence length="264" mass="26691">MLHAAHPRTDTPMPTIRPGAGRQGLAAFRPQICLPQIVAEAAAVHGPAPAFAGPAGCTSYAAFGADLARYARYAEAEGFGSGNTVALLMRHGPASLALWLGFALAGARVALVDASLSGACLARTLASLAPRLLVADPDCAEGVQALAALIPEMPAVRWHGPGADFARIDIEAAEYEGEELAGPGEVGADDAALLACSGHRGAAPTVAAASHRQILAWAQGASLGLPRAIEVCPAEFRAVAEACGVLLRGGVVVVESGPRPGTLC</sequence>
<gene>
    <name evidence="2" type="ORF">DK427_25700</name>
</gene>
<organism evidence="2 3">
    <name type="scientific">Methylobacterium radiodurans</name>
    <dbReference type="NCBI Taxonomy" id="2202828"/>
    <lineage>
        <taxon>Bacteria</taxon>
        <taxon>Pseudomonadati</taxon>
        <taxon>Pseudomonadota</taxon>
        <taxon>Alphaproteobacteria</taxon>
        <taxon>Hyphomicrobiales</taxon>
        <taxon>Methylobacteriaceae</taxon>
        <taxon>Methylobacterium</taxon>
    </lineage>
</organism>
<dbReference type="AlphaFoldDB" id="A0A2U8VZR4"/>
<accession>A0A2U8VZR4</accession>
<protein>
    <recommendedName>
        <fullName evidence="1">AMP-dependent synthetase/ligase domain-containing protein</fullName>
    </recommendedName>
</protein>
<dbReference type="KEGG" id="meti:DK427_25700"/>
<dbReference type="OrthoDB" id="7315605at2"/>